<dbReference type="AlphaFoldDB" id="A0A418B3U3"/>
<sequence length="248" mass="28116">MLYTIKQVRIEPSTCNNAVNKTKRQEFARQLMKHQEDGDYILYYDETNFNLYCKRSFGRAQKGQRATVVLPPSKGPNLQLQCAVSSVGGLLCSRMQWGSIKMDNNAAFVEEIYAKVKSSASWVSEFQGKKVVIIFDNAPAHSQTEQRTTPHDDMVLLRLGPYSPMLNPIESCFSVLKSAIKRYLTVRTGDMFERRDFSTFLEARMSLLEDAASDPLACITPALVVREALFCQRNVLKALNFENMQYGA</sequence>
<gene>
    <name evidence="2" type="ORF">DYB32_002247</name>
</gene>
<reference evidence="2 3" key="1">
    <citation type="submission" date="2018-08" db="EMBL/GenBank/DDBJ databases">
        <title>Aphanomyces genome sequencing and annotation.</title>
        <authorList>
            <person name="Minardi D."/>
            <person name="Oidtmann B."/>
            <person name="Van Der Giezen M."/>
            <person name="Studholme D.J."/>
        </authorList>
    </citation>
    <scope>NUCLEOTIDE SEQUENCE [LARGE SCALE GENOMIC DNA]</scope>
    <source>
        <strain evidence="2 3">NJM0002</strain>
    </source>
</reference>
<evidence type="ECO:0000259" key="1">
    <source>
        <dbReference type="Pfam" id="PF13358"/>
    </source>
</evidence>
<dbReference type="EMBL" id="QUSY01000113">
    <property type="protein sequence ID" value="RHY32789.1"/>
    <property type="molecule type" value="Genomic_DNA"/>
</dbReference>
<dbReference type="PANTHER" id="PTHR46564">
    <property type="entry name" value="TRANSPOSASE"/>
    <property type="match status" value="1"/>
</dbReference>
<dbReference type="Gene3D" id="3.30.420.10">
    <property type="entry name" value="Ribonuclease H-like superfamily/Ribonuclease H"/>
    <property type="match status" value="1"/>
</dbReference>
<dbReference type="Pfam" id="PF13358">
    <property type="entry name" value="DDE_3"/>
    <property type="match status" value="1"/>
</dbReference>
<dbReference type="Proteomes" id="UP000285060">
    <property type="component" value="Unassembled WGS sequence"/>
</dbReference>
<dbReference type="PANTHER" id="PTHR46564:SF1">
    <property type="entry name" value="TRANSPOSASE"/>
    <property type="match status" value="1"/>
</dbReference>
<evidence type="ECO:0000313" key="3">
    <source>
        <dbReference type="Proteomes" id="UP000285060"/>
    </source>
</evidence>
<evidence type="ECO:0000313" key="2">
    <source>
        <dbReference type="EMBL" id="RHY32789.1"/>
    </source>
</evidence>
<dbReference type="InterPro" id="IPR038717">
    <property type="entry name" value="Tc1-like_DDE_dom"/>
</dbReference>
<keyword evidence="3" id="KW-1185">Reference proteome</keyword>
<dbReference type="InterPro" id="IPR036397">
    <property type="entry name" value="RNaseH_sf"/>
</dbReference>
<comment type="caution">
    <text evidence="2">The sequence shown here is derived from an EMBL/GenBank/DDBJ whole genome shotgun (WGS) entry which is preliminary data.</text>
</comment>
<organism evidence="2 3">
    <name type="scientific">Aphanomyces invadans</name>
    <dbReference type="NCBI Taxonomy" id="157072"/>
    <lineage>
        <taxon>Eukaryota</taxon>
        <taxon>Sar</taxon>
        <taxon>Stramenopiles</taxon>
        <taxon>Oomycota</taxon>
        <taxon>Saprolegniomycetes</taxon>
        <taxon>Saprolegniales</taxon>
        <taxon>Verrucalvaceae</taxon>
        <taxon>Aphanomyces</taxon>
    </lineage>
</organism>
<protein>
    <recommendedName>
        <fullName evidence="1">Tc1-like transposase DDE domain-containing protein</fullName>
    </recommendedName>
</protein>
<name>A0A418B3U3_9STRA</name>
<dbReference type="VEuPathDB" id="FungiDB:H310_11665"/>
<dbReference type="GO" id="GO:0003676">
    <property type="term" value="F:nucleic acid binding"/>
    <property type="evidence" value="ECO:0007669"/>
    <property type="project" value="InterPro"/>
</dbReference>
<proteinExistence type="predicted"/>
<feature type="domain" description="Tc1-like transposase DDE" evidence="1">
    <location>
        <begin position="41"/>
        <end position="182"/>
    </location>
</feature>
<accession>A0A418B3U3</accession>